<sequence length="428" mass="45080">MPARSKFGDMFSLSETIRGADYLLATYYLSMPAEADVLGKAAGYAVGQTIGTWIEVPGVTDEMRDRHRGRVVKVLEAPPVDLSTQAEATSGYFIQIALPTVNFGASIPMMLATCIGNDISTSVQAKLVDIEIPDSLAQELVGPRFGIEGVRELVGVRDRPLVLNMIKPCTGLTPEQGAAIFYDTALGGVDLIKDDELLGNPPFSPVVDRVKAYLAAADRARDVTGRDVVYIPNVTDRPDRMLDTARRAVDAGARAVMIAYASAGFGSLQSLAESIGVPILAHYAGVTPYFEGPGTGLSAPIALGMLPRLAGGDMVLTITPYGGYPLRRLQYLKMVQQLQLSRPHIAPAFPVVGGGVHPGTVQTYVDELGPDIILGAGGAIQGHPDGAAAGADAMRQAIDAVMAGRSVVEAGQEHPALGRALDRFGTTV</sequence>
<proteinExistence type="inferred from homology"/>
<dbReference type="GO" id="GO:0016984">
    <property type="term" value="F:ribulose-bisphosphate carboxylase activity"/>
    <property type="evidence" value="ECO:0007669"/>
    <property type="project" value="UniProtKB-EC"/>
</dbReference>
<dbReference type="InterPro" id="IPR033966">
    <property type="entry name" value="RuBisCO"/>
</dbReference>
<evidence type="ECO:0000313" key="4">
    <source>
        <dbReference type="EMBL" id="ACV76451.1"/>
    </source>
</evidence>
<dbReference type="SUPFAM" id="SSF51649">
    <property type="entry name" value="RuBisCo, C-terminal domain"/>
    <property type="match status" value="1"/>
</dbReference>
<dbReference type="Pfam" id="PF00016">
    <property type="entry name" value="RuBisCO_large"/>
    <property type="match status" value="2"/>
</dbReference>
<dbReference type="Proteomes" id="UP000002218">
    <property type="component" value="Chromosome"/>
</dbReference>
<dbReference type="EC" id="4.1.1.39" evidence="4"/>
<name>C8XHW0_NAKMY</name>
<dbReference type="PANTHER" id="PTHR42704:SF17">
    <property type="entry name" value="RIBULOSE BISPHOSPHATE CARBOXYLASE LARGE CHAIN"/>
    <property type="match status" value="1"/>
</dbReference>
<protein>
    <submittedName>
        <fullName evidence="4">Ribulose-bisphosphate carboxylase</fullName>
        <ecNumber evidence="4">4.1.1.39</ecNumber>
    </submittedName>
</protein>
<dbReference type="GO" id="GO:0000287">
    <property type="term" value="F:magnesium ion binding"/>
    <property type="evidence" value="ECO:0007669"/>
    <property type="project" value="InterPro"/>
</dbReference>
<keyword evidence="4" id="KW-0456">Lyase</keyword>
<dbReference type="KEGG" id="nml:Namu_0013"/>
<dbReference type="SFLD" id="SFLDG00301">
    <property type="entry name" value="RuBisCO-like_proteins"/>
    <property type="match status" value="1"/>
</dbReference>
<accession>C8XHW0</accession>
<dbReference type="RefSeq" id="WP_012813926.1">
    <property type="nucleotide sequence ID" value="NC_013235.1"/>
</dbReference>
<dbReference type="EMBL" id="CP001737">
    <property type="protein sequence ID" value="ACV76451.1"/>
    <property type="molecule type" value="Genomic_DNA"/>
</dbReference>
<dbReference type="InterPro" id="IPR036376">
    <property type="entry name" value="RuBisCO_lsu_C_sf"/>
</dbReference>
<evidence type="ECO:0000259" key="3">
    <source>
        <dbReference type="Pfam" id="PF02788"/>
    </source>
</evidence>
<feature type="domain" description="Ribulose bisphosphate carboxylase large subunit ferrodoxin-like N-terminal" evidence="3">
    <location>
        <begin position="21"/>
        <end position="135"/>
    </location>
</feature>
<dbReference type="InParanoid" id="C8XHW0"/>
<evidence type="ECO:0000313" key="5">
    <source>
        <dbReference type="Proteomes" id="UP000002218"/>
    </source>
</evidence>
<gene>
    <name evidence="4" type="ordered locus">Namu_0013</name>
</gene>
<dbReference type="InterPro" id="IPR000685">
    <property type="entry name" value="RuBisCO_lsu_C"/>
</dbReference>
<dbReference type="eggNOG" id="COG1850">
    <property type="taxonomic scope" value="Bacteria"/>
</dbReference>
<dbReference type="STRING" id="479431.Namu_0013"/>
<evidence type="ECO:0000256" key="1">
    <source>
        <dbReference type="RuleBase" id="RU003834"/>
    </source>
</evidence>
<dbReference type="SFLD" id="SFLDS00014">
    <property type="entry name" value="RuBisCO"/>
    <property type="match status" value="1"/>
</dbReference>
<dbReference type="InterPro" id="IPR036422">
    <property type="entry name" value="RuBisCO_lsu_N_sf"/>
</dbReference>
<dbReference type="GO" id="GO:0015977">
    <property type="term" value="P:carbon fixation"/>
    <property type="evidence" value="ECO:0007669"/>
    <property type="project" value="InterPro"/>
</dbReference>
<evidence type="ECO:0000259" key="2">
    <source>
        <dbReference type="Pfam" id="PF00016"/>
    </source>
</evidence>
<dbReference type="Gene3D" id="3.30.70.150">
    <property type="entry name" value="RuBisCO large subunit, N-terminal domain"/>
    <property type="match status" value="1"/>
</dbReference>
<dbReference type="PANTHER" id="PTHR42704">
    <property type="entry name" value="RIBULOSE BISPHOSPHATE CARBOXYLASE"/>
    <property type="match status" value="1"/>
</dbReference>
<organism evidence="4 5">
    <name type="scientific">Nakamurella multipartita (strain ATCC 700099 / DSM 44233 / CIP 104796 / JCM 9543 / NBRC 105858 / Y-104)</name>
    <name type="common">Microsphaera multipartita</name>
    <dbReference type="NCBI Taxonomy" id="479431"/>
    <lineage>
        <taxon>Bacteria</taxon>
        <taxon>Bacillati</taxon>
        <taxon>Actinomycetota</taxon>
        <taxon>Actinomycetes</taxon>
        <taxon>Nakamurellales</taxon>
        <taxon>Nakamurellaceae</taxon>
        <taxon>Nakamurella</taxon>
    </lineage>
</organism>
<feature type="domain" description="Ribulose bisphosphate carboxylase large subunit C-terminal" evidence="2">
    <location>
        <begin position="345"/>
        <end position="423"/>
    </location>
</feature>
<dbReference type="InterPro" id="IPR017443">
    <property type="entry name" value="RuBisCO_lsu_fd_N"/>
</dbReference>
<dbReference type="AlphaFoldDB" id="C8XHW0"/>
<dbReference type="SUPFAM" id="SSF54966">
    <property type="entry name" value="RuBisCO, large subunit, small (N-terminal) domain"/>
    <property type="match status" value="1"/>
</dbReference>
<dbReference type="HOGENOM" id="CLU_031450_3_1_11"/>
<reference evidence="5" key="1">
    <citation type="submission" date="2009-09" db="EMBL/GenBank/DDBJ databases">
        <title>The complete genome of Nakamurella multipartita DSM 44233.</title>
        <authorList>
            <consortium name="US DOE Joint Genome Institute (JGI-PGF)"/>
            <person name="Lucas S."/>
            <person name="Copeland A."/>
            <person name="Lapidus A."/>
            <person name="Glavina del Rio T."/>
            <person name="Dalin E."/>
            <person name="Tice H."/>
            <person name="Bruce D."/>
            <person name="Goodwin L."/>
            <person name="Pitluck S."/>
            <person name="Kyrpides N."/>
            <person name="Mavromatis K."/>
            <person name="Ivanova N."/>
            <person name="Ovchinnikova G."/>
            <person name="Sims D."/>
            <person name="Meincke L."/>
            <person name="Brettin T."/>
            <person name="Detter J.C."/>
            <person name="Han C."/>
            <person name="Larimer F."/>
            <person name="Land M."/>
            <person name="Hauser L."/>
            <person name="Markowitz V."/>
            <person name="Cheng J.-F."/>
            <person name="Hugenholtz P."/>
            <person name="Woyke T."/>
            <person name="Wu D."/>
            <person name="Klenk H.-P."/>
            <person name="Eisen J.A."/>
        </authorList>
    </citation>
    <scope>NUCLEOTIDE SEQUENCE [LARGE SCALE GENOMIC DNA]</scope>
    <source>
        <strain evidence="5">ATCC 700099 / DSM 44233 / CIP 104796 / JCM 9543 / NBRC 105858 / Y-104</strain>
    </source>
</reference>
<dbReference type="Gene3D" id="3.20.20.110">
    <property type="entry name" value="Ribulose bisphosphate carboxylase, large subunit, C-terminal domain"/>
    <property type="match status" value="1"/>
</dbReference>
<keyword evidence="5" id="KW-1185">Reference proteome</keyword>
<comment type="similarity">
    <text evidence="1">Belongs to the RuBisCO large chain family.</text>
</comment>
<feature type="domain" description="Ribulose bisphosphate carboxylase large subunit C-terminal" evidence="2">
    <location>
        <begin position="146"/>
        <end position="319"/>
    </location>
</feature>
<dbReference type="Pfam" id="PF02788">
    <property type="entry name" value="RuBisCO_large_N"/>
    <property type="match status" value="1"/>
</dbReference>
<dbReference type="CDD" id="cd08205">
    <property type="entry name" value="RuBisCO_IV_RLP"/>
    <property type="match status" value="1"/>
</dbReference>
<reference evidence="4 5" key="2">
    <citation type="journal article" date="2010" name="Stand. Genomic Sci.">
        <title>Complete genome sequence of Nakamurella multipartita type strain (Y-104).</title>
        <authorList>
            <person name="Tice H."/>
            <person name="Mayilraj S."/>
            <person name="Sims D."/>
            <person name="Lapidus A."/>
            <person name="Nolan M."/>
            <person name="Lucas S."/>
            <person name="Glavina Del Rio T."/>
            <person name="Copeland A."/>
            <person name="Cheng J.F."/>
            <person name="Meincke L."/>
            <person name="Bruce D."/>
            <person name="Goodwin L."/>
            <person name="Pitluck S."/>
            <person name="Ivanova N."/>
            <person name="Mavromatis K."/>
            <person name="Ovchinnikova G."/>
            <person name="Pati A."/>
            <person name="Chen A."/>
            <person name="Palaniappan K."/>
            <person name="Land M."/>
            <person name="Hauser L."/>
            <person name="Chang Y.J."/>
            <person name="Jeffries C.D."/>
            <person name="Detter J.C."/>
            <person name="Brettin T."/>
            <person name="Rohde M."/>
            <person name="Goker M."/>
            <person name="Bristow J."/>
            <person name="Eisen J.A."/>
            <person name="Markowitz V."/>
            <person name="Hugenholtz P."/>
            <person name="Kyrpides N.C."/>
            <person name="Klenk H.P."/>
            <person name="Chen F."/>
        </authorList>
    </citation>
    <scope>NUCLEOTIDE SEQUENCE [LARGE SCALE GENOMIC DNA]</scope>
    <source>
        <strain evidence="5">ATCC 700099 / DSM 44233 / CIP 104796 / JCM 9543 / NBRC 105858 / Y-104</strain>
    </source>
</reference>